<evidence type="ECO:0000313" key="1">
    <source>
        <dbReference type="EMBL" id="CAH2230034.1"/>
    </source>
</evidence>
<gene>
    <name evidence="1" type="primary">jg20244</name>
    <name evidence="1" type="ORF">PAEG_LOCUS9311</name>
</gene>
<dbReference type="Proteomes" id="UP000838756">
    <property type="component" value="Unassembled WGS sequence"/>
</dbReference>
<dbReference type="OrthoDB" id="7486222at2759"/>
<evidence type="ECO:0000313" key="2">
    <source>
        <dbReference type="Proteomes" id="UP000838756"/>
    </source>
</evidence>
<dbReference type="EMBL" id="CAKXAJ010024767">
    <property type="protein sequence ID" value="CAH2230034.1"/>
    <property type="molecule type" value="Genomic_DNA"/>
</dbReference>
<organism evidence="1 2">
    <name type="scientific">Pararge aegeria aegeria</name>
    <dbReference type="NCBI Taxonomy" id="348720"/>
    <lineage>
        <taxon>Eukaryota</taxon>
        <taxon>Metazoa</taxon>
        <taxon>Ecdysozoa</taxon>
        <taxon>Arthropoda</taxon>
        <taxon>Hexapoda</taxon>
        <taxon>Insecta</taxon>
        <taxon>Pterygota</taxon>
        <taxon>Neoptera</taxon>
        <taxon>Endopterygota</taxon>
        <taxon>Lepidoptera</taxon>
        <taxon>Glossata</taxon>
        <taxon>Ditrysia</taxon>
        <taxon>Papilionoidea</taxon>
        <taxon>Nymphalidae</taxon>
        <taxon>Satyrinae</taxon>
        <taxon>Satyrini</taxon>
        <taxon>Parargina</taxon>
        <taxon>Pararge</taxon>
    </lineage>
</organism>
<proteinExistence type="predicted"/>
<keyword evidence="2" id="KW-1185">Reference proteome</keyword>
<accession>A0A8S4R6S5</accession>
<reference evidence="1" key="1">
    <citation type="submission" date="2022-03" db="EMBL/GenBank/DDBJ databases">
        <authorList>
            <person name="Lindestad O."/>
        </authorList>
    </citation>
    <scope>NUCLEOTIDE SEQUENCE</scope>
</reference>
<comment type="caution">
    <text evidence="1">The sequence shown here is derived from an EMBL/GenBank/DDBJ whole genome shotgun (WGS) entry which is preliminary data.</text>
</comment>
<sequence>MANPGTSRMDTDPDDMKERDNEIDKLMNILDIILNERGAENQLKLCNDMNKFIFDIDLSDEVSGFLMTVFTCLRKEENDKPGHLRFMEYTAKVGGVEMSVKSVVEKIRAQNIKINFLICTPIVEIITLFRSFYDEVRTGVTRFKVRDSVAKRGVKRTKDGKMTSITKKQESTQNISQYGLTNQHISLLQGVTLAPERRTGILRSIGPLTQAILLVMEDKFFDKLRSALSNSLQMLPMAAEIITAAPQSTPHARNHAINARK</sequence>
<name>A0A8S4R6S5_9NEOP</name>
<dbReference type="AlphaFoldDB" id="A0A8S4R6S5"/>
<protein>
    <submittedName>
        <fullName evidence="1">Jg20244 protein</fullName>
    </submittedName>
</protein>